<evidence type="ECO:0000313" key="1">
    <source>
        <dbReference type="EMBL" id="MBE6505310.1"/>
    </source>
</evidence>
<organism evidence="1 2">
    <name type="scientific">Methanobrevibacter millerae</name>
    <dbReference type="NCBI Taxonomy" id="230361"/>
    <lineage>
        <taxon>Archaea</taxon>
        <taxon>Methanobacteriati</taxon>
        <taxon>Methanobacteriota</taxon>
        <taxon>Methanomada group</taxon>
        <taxon>Methanobacteria</taxon>
        <taxon>Methanobacteriales</taxon>
        <taxon>Methanobacteriaceae</taxon>
        <taxon>Methanobrevibacter</taxon>
    </lineage>
</organism>
<gene>
    <name evidence="1" type="ORF">E7Z73_06170</name>
</gene>
<name>A0A8T3VKV1_9EURY</name>
<protein>
    <submittedName>
        <fullName evidence="1">Uncharacterized protein</fullName>
    </submittedName>
</protein>
<comment type="caution">
    <text evidence="1">The sequence shown here is derived from an EMBL/GenBank/DDBJ whole genome shotgun (WGS) entry which is preliminary data.</text>
</comment>
<dbReference type="EMBL" id="SUTE01000044">
    <property type="protein sequence ID" value="MBE6505310.1"/>
    <property type="molecule type" value="Genomic_DNA"/>
</dbReference>
<reference evidence="1" key="1">
    <citation type="submission" date="2019-04" db="EMBL/GenBank/DDBJ databases">
        <title>Evolution of Biomass-Degrading Anaerobic Consortia Revealed by Metagenomics.</title>
        <authorList>
            <person name="Peng X."/>
        </authorList>
    </citation>
    <scope>NUCLEOTIDE SEQUENCE</scope>
    <source>
        <strain evidence="1">SIG12</strain>
    </source>
</reference>
<dbReference type="RefSeq" id="WP_303736960.1">
    <property type="nucleotide sequence ID" value="NZ_SUTE01000044.1"/>
</dbReference>
<evidence type="ECO:0000313" key="2">
    <source>
        <dbReference type="Proteomes" id="UP000762703"/>
    </source>
</evidence>
<accession>A0A8T3VKV1</accession>
<dbReference type="AlphaFoldDB" id="A0A8T3VKV1"/>
<sequence>MVGDVKCLRILKEGISLKDIFKDEFLNKLNDNFEDLDIFPVGVAFAVEKDDIDVDMINLAFRSDEDIKNNLVIIDVQKNPENMEKIIKVFE</sequence>
<proteinExistence type="predicted"/>
<dbReference type="Proteomes" id="UP000762703">
    <property type="component" value="Unassembled WGS sequence"/>
</dbReference>